<gene>
    <name evidence="3" type="ORF">FA09DRAFT_333042</name>
</gene>
<evidence type="ECO:0000259" key="2">
    <source>
        <dbReference type="PROSITE" id="PS50902"/>
    </source>
</evidence>
<dbReference type="Pfam" id="PF03358">
    <property type="entry name" value="FMN_red"/>
    <property type="match status" value="1"/>
</dbReference>
<dbReference type="NCBIfam" id="TIGR01755">
    <property type="entry name" value="flav_wrbA"/>
    <property type="match status" value="1"/>
</dbReference>
<dbReference type="NCBIfam" id="NF002999">
    <property type="entry name" value="PRK03767.1"/>
    <property type="match status" value="1"/>
</dbReference>
<dbReference type="Proteomes" id="UP000245946">
    <property type="component" value="Unassembled WGS sequence"/>
</dbReference>
<evidence type="ECO:0000313" key="3">
    <source>
        <dbReference type="EMBL" id="PWO01224.1"/>
    </source>
</evidence>
<feature type="domain" description="Flavodoxin-like" evidence="2">
    <location>
        <begin position="37"/>
        <end position="225"/>
    </location>
</feature>
<dbReference type="GeneID" id="37271213"/>
<sequence length="238" mass="24847">MSKLLQRLSLSSKKSSSSSISTAPAAAPAAPVKMAKVALLVYSLYGHQVAMSKAVEAGLKEAGVESKTFQVRDILSEEVLGKMHANKSLTADLPVIDPDTLAEFDGFIVCAGTRYGRQPASVSAFFDQTGGLWARGALKNKMAGFVTSTGSQHGGAETTALTTIPFLAHHGIIFVPLGFTQPELSTLDEIVGASAYGAATITGGDGSRQPTEKDLKVAKVQGKEFGETVAQFIRGKSA</sequence>
<dbReference type="Gene3D" id="3.40.50.360">
    <property type="match status" value="1"/>
</dbReference>
<protein>
    <submittedName>
        <fullName evidence="3">Putative 1,4-benzoquinone reductase</fullName>
    </submittedName>
</protein>
<dbReference type="InterPro" id="IPR029039">
    <property type="entry name" value="Flavoprotein-like_sf"/>
</dbReference>
<dbReference type="RefSeq" id="XP_025601502.1">
    <property type="nucleotide sequence ID" value="XM_025743669.1"/>
</dbReference>
<dbReference type="GO" id="GO:0003955">
    <property type="term" value="F:NAD(P)H dehydrogenase (quinone) activity"/>
    <property type="evidence" value="ECO:0007669"/>
    <property type="project" value="InterPro"/>
</dbReference>
<dbReference type="GO" id="GO:0010181">
    <property type="term" value="F:FMN binding"/>
    <property type="evidence" value="ECO:0007669"/>
    <property type="project" value="InterPro"/>
</dbReference>
<evidence type="ECO:0000256" key="1">
    <source>
        <dbReference type="ARBA" id="ARBA00006961"/>
    </source>
</evidence>
<dbReference type="InterPro" id="IPR008254">
    <property type="entry name" value="Flavodoxin/NO_synth"/>
</dbReference>
<dbReference type="OrthoDB" id="504689at2759"/>
<comment type="similarity">
    <text evidence="1">Belongs to the WrbA family.</text>
</comment>
<dbReference type="PANTHER" id="PTHR30546">
    <property type="entry name" value="FLAVODOXIN-RELATED PROTEIN WRBA-RELATED"/>
    <property type="match status" value="1"/>
</dbReference>
<dbReference type="FunFam" id="3.40.50.360:FF:000001">
    <property type="entry name" value="NAD(P)H dehydrogenase (Quinone) FQR1-like"/>
    <property type="match status" value="1"/>
</dbReference>
<reference evidence="3 4" key="1">
    <citation type="journal article" date="2018" name="Mol. Biol. Evol.">
        <title>Broad Genomic Sampling Reveals a Smut Pathogenic Ancestry of the Fungal Clade Ustilaginomycotina.</title>
        <authorList>
            <person name="Kijpornyongpan T."/>
            <person name="Mondo S.J."/>
            <person name="Barry K."/>
            <person name="Sandor L."/>
            <person name="Lee J."/>
            <person name="Lipzen A."/>
            <person name="Pangilinan J."/>
            <person name="LaButti K."/>
            <person name="Hainaut M."/>
            <person name="Henrissat B."/>
            <person name="Grigoriev I.V."/>
            <person name="Spatafora J.W."/>
            <person name="Aime M.C."/>
        </authorList>
    </citation>
    <scope>NUCLEOTIDE SEQUENCE [LARGE SCALE GENOMIC DNA]</scope>
    <source>
        <strain evidence="3 4">MCA 4186</strain>
    </source>
</reference>
<dbReference type="InterPro" id="IPR005025">
    <property type="entry name" value="FMN_Rdtase-like_dom"/>
</dbReference>
<dbReference type="SUPFAM" id="SSF52218">
    <property type="entry name" value="Flavoproteins"/>
    <property type="match status" value="1"/>
</dbReference>
<dbReference type="PANTHER" id="PTHR30546:SF23">
    <property type="entry name" value="FLAVOPROTEIN-LIKE PROTEIN YCP4-RELATED"/>
    <property type="match status" value="1"/>
</dbReference>
<name>A0A316ZLL7_9BASI</name>
<dbReference type="EMBL" id="KZ819283">
    <property type="protein sequence ID" value="PWO01224.1"/>
    <property type="molecule type" value="Genomic_DNA"/>
</dbReference>
<keyword evidence="4" id="KW-1185">Reference proteome</keyword>
<dbReference type="AlphaFoldDB" id="A0A316ZLL7"/>
<evidence type="ECO:0000313" key="4">
    <source>
        <dbReference type="Proteomes" id="UP000245946"/>
    </source>
</evidence>
<proteinExistence type="inferred from homology"/>
<dbReference type="InterPro" id="IPR010089">
    <property type="entry name" value="Flavoprotein_WrbA-like"/>
</dbReference>
<dbReference type="STRING" id="58919.A0A316ZLL7"/>
<dbReference type="GO" id="GO:0016020">
    <property type="term" value="C:membrane"/>
    <property type="evidence" value="ECO:0007669"/>
    <property type="project" value="TreeGrafter"/>
</dbReference>
<dbReference type="PROSITE" id="PS50902">
    <property type="entry name" value="FLAVODOXIN_LIKE"/>
    <property type="match status" value="1"/>
</dbReference>
<organism evidence="3 4">
    <name type="scientific">Tilletiopsis washingtonensis</name>
    <dbReference type="NCBI Taxonomy" id="58919"/>
    <lineage>
        <taxon>Eukaryota</taxon>
        <taxon>Fungi</taxon>
        <taxon>Dikarya</taxon>
        <taxon>Basidiomycota</taxon>
        <taxon>Ustilaginomycotina</taxon>
        <taxon>Exobasidiomycetes</taxon>
        <taxon>Entylomatales</taxon>
        <taxon>Entylomatales incertae sedis</taxon>
        <taxon>Tilletiopsis</taxon>
    </lineage>
</organism>
<accession>A0A316ZLL7</accession>